<accession>A0A844FJW8</accession>
<dbReference type="AlphaFoldDB" id="A0A844FJW8"/>
<keyword evidence="4" id="KW-0904">Protein phosphatase</keyword>
<organism evidence="6 7">
    <name type="scientific">Anaerosalibacter bizertensis</name>
    <dbReference type="NCBI Taxonomy" id="932217"/>
    <lineage>
        <taxon>Bacteria</taxon>
        <taxon>Bacillati</taxon>
        <taxon>Bacillota</taxon>
        <taxon>Tissierellia</taxon>
        <taxon>Tissierellales</taxon>
        <taxon>Sporanaerobacteraceae</taxon>
        <taxon>Anaerosalibacter</taxon>
    </lineage>
</organism>
<evidence type="ECO:0000256" key="1">
    <source>
        <dbReference type="ARBA" id="ARBA00005750"/>
    </source>
</evidence>
<dbReference type="PANTHER" id="PTHR39181:SF1">
    <property type="entry name" value="TYROSINE-PROTEIN PHOSPHATASE YWQE"/>
    <property type="match status" value="1"/>
</dbReference>
<dbReference type="InterPro" id="IPR016667">
    <property type="entry name" value="Caps_polysacc_synth_CpsB/CapC"/>
</dbReference>
<dbReference type="Pfam" id="PF19567">
    <property type="entry name" value="CpsB_CapC"/>
    <property type="match status" value="1"/>
</dbReference>
<dbReference type="PIRSF" id="PIRSF016557">
    <property type="entry name" value="Caps_synth_CpsB"/>
    <property type="match status" value="1"/>
</dbReference>
<evidence type="ECO:0000313" key="6">
    <source>
        <dbReference type="EMBL" id="MSS44433.1"/>
    </source>
</evidence>
<dbReference type="OrthoDB" id="9788539at2"/>
<dbReference type="InterPro" id="IPR016195">
    <property type="entry name" value="Pol/histidinol_Pase-like"/>
</dbReference>
<sequence>MIDIHCHILPGVDDGSRRIDESIEMAKIYIENGIEKVIATPHYIEDINPATFEENKIVLENLKKALKDEGLELEVYLGNEIYASPNTLEHIMEKRVATLNGTKYVLVEMPMFDVPMYMENIIYELCIKGYAPIIAHPERNSKIQEDPNILYEFLTRGALAQLNLPSIEGRYGEASKITGELLLKHNMIHFVGTDAHSPRSRSPRVKKSLDILKDLVDDEIFKKITCVNGEALLENRAISIDEPIKYEEKKGFFSFIKSKFKIF</sequence>
<reference evidence="6 7" key="1">
    <citation type="submission" date="2019-08" db="EMBL/GenBank/DDBJ databases">
        <title>In-depth cultivation of the pig gut microbiome towards novel bacterial diversity and tailored functional studies.</title>
        <authorList>
            <person name="Wylensek D."/>
            <person name="Hitch T.C.A."/>
            <person name="Clavel T."/>
        </authorList>
    </citation>
    <scope>NUCLEOTIDE SEQUENCE [LARGE SCALE GENOMIC DNA]</scope>
    <source>
        <strain evidence="6 7">Med78-601-WT-4W-RMD-3</strain>
    </source>
</reference>
<dbReference type="SUPFAM" id="SSF89550">
    <property type="entry name" value="PHP domain-like"/>
    <property type="match status" value="1"/>
</dbReference>
<dbReference type="Gene3D" id="3.20.20.140">
    <property type="entry name" value="Metal-dependent hydrolases"/>
    <property type="match status" value="1"/>
</dbReference>
<evidence type="ECO:0000256" key="4">
    <source>
        <dbReference type="ARBA" id="ARBA00022912"/>
    </source>
</evidence>
<evidence type="ECO:0000313" key="7">
    <source>
        <dbReference type="Proteomes" id="UP000462760"/>
    </source>
</evidence>
<proteinExistence type="inferred from homology"/>
<dbReference type="EC" id="3.1.3.48" evidence="2"/>
<dbReference type="RefSeq" id="WP_154485098.1">
    <property type="nucleotide sequence ID" value="NZ_VULR01000028.1"/>
</dbReference>
<evidence type="ECO:0000256" key="2">
    <source>
        <dbReference type="ARBA" id="ARBA00013064"/>
    </source>
</evidence>
<comment type="catalytic activity">
    <reaction evidence="5">
        <text>O-phospho-L-tyrosyl-[protein] + H2O = L-tyrosyl-[protein] + phosphate</text>
        <dbReference type="Rhea" id="RHEA:10684"/>
        <dbReference type="Rhea" id="RHEA-COMP:10136"/>
        <dbReference type="Rhea" id="RHEA-COMP:20101"/>
        <dbReference type="ChEBI" id="CHEBI:15377"/>
        <dbReference type="ChEBI" id="CHEBI:43474"/>
        <dbReference type="ChEBI" id="CHEBI:46858"/>
        <dbReference type="ChEBI" id="CHEBI:61978"/>
        <dbReference type="EC" id="3.1.3.48"/>
    </reaction>
</comment>
<dbReference type="Proteomes" id="UP000462760">
    <property type="component" value="Unassembled WGS sequence"/>
</dbReference>
<evidence type="ECO:0000256" key="5">
    <source>
        <dbReference type="ARBA" id="ARBA00051722"/>
    </source>
</evidence>
<gene>
    <name evidence="6" type="ORF">FYJ27_12190</name>
</gene>
<dbReference type="GO" id="GO:0004725">
    <property type="term" value="F:protein tyrosine phosphatase activity"/>
    <property type="evidence" value="ECO:0007669"/>
    <property type="project" value="UniProtKB-EC"/>
</dbReference>
<dbReference type="PANTHER" id="PTHR39181">
    <property type="entry name" value="TYROSINE-PROTEIN PHOSPHATASE YWQE"/>
    <property type="match status" value="1"/>
</dbReference>
<comment type="caution">
    <text evidence="6">The sequence shown here is derived from an EMBL/GenBank/DDBJ whole genome shotgun (WGS) entry which is preliminary data.</text>
</comment>
<protein>
    <recommendedName>
        <fullName evidence="2">protein-tyrosine-phosphatase</fullName>
        <ecNumber evidence="2">3.1.3.48</ecNumber>
    </recommendedName>
</protein>
<dbReference type="GO" id="GO:0030145">
    <property type="term" value="F:manganese ion binding"/>
    <property type="evidence" value="ECO:0007669"/>
    <property type="project" value="InterPro"/>
</dbReference>
<name>A0A844FJW8_9FIRM</name>
<comment type="similarity">
    <text evidence="1">Belongs to the metallo-dependent hydrolases superfamily. CpsB/CapC family.</text>
</comment>
<dbReference type="EMBL" id="VULR01000028">
    <property type="protein sequence ID" value="MSS44433.1"/>
    <property type="molecule type" value="Genomic_DNA"/>
</dbReference>
<evidence type="ECO:0000256" key="3">
    <source>
        <dbReference type="ARBA" id="ARBA00022801"/>
    </source>
</evidence>
<keyword evidence="3" id="KW-0378">Hydrolase</keyword>